<protein>
    <submittedName>
        <fullName evidence="5">FAD/NAD(P)-binding domain-containing protein</fullName>
    </submittedName>
</protein>
<dbReference type="SUPFAM" id="SSF51905">
    <property type="entry name" value="FAD/NAD(P)-binding domain"/>
    <property type="match status" value="1"/>
</dbReference>
<evidence type="ECO:0000313" key="5">
    <source>
        <dbReference type="EMBL" id="KAF2261775.1"/>
    </source>
</evidence>
<feature type="domain" description="FAD-binding" evidence="4">
    <location>
        <begin position="12"/>
        <end position="382"/>
    </location>
</feature>
<dbReference type="OrthoDB" id="417877at2759"/>
<dbReference type="PANTHER" id="PTHR46720:SF3">
    <property type="entry name" value="FAD-BINDING DOMAIN-CONTAINING PROTEIN-RELATED"/>
    <property type="match status" value="1"/>
</dbReference>
<evidence type="ECO:0000313" key="6">
    <source>
        <dbReference type="Proteomes" id="UP000800093"/>
    </source>
</evidence>
<dbReference type="SUPFAM" id="SSF54373">
    <property type="entry name" value="FAD-linked reductases, C-terminal domain"/>
    <property type="match status" value="1"/>
</dbReference>
<keyword evidence="1" id="KW-0285">Flavoprotein</keyword>
<keyword evidence="2" id="KW-0274">FAD</keyword>
<dbReference type="InterPro" id="IPR051104">
    <property type="entry name" value="FAD_monoxygenase"/>
</dbReference>
<dbReference type="GO" id="GO:0016491">
    <property type="term" value="F:oxidoreductase activity"/>
    <property type="evidence" value="ECO:0007669"/>
    <property type="project" value="UniProtKB-KW"/>
</dbReference>
<dbReference type="Pfam" id="PF01494">
    <property type="entry name" value="FAD_binding_3"/>
    <property type="match status" value="1"/>
</dbReference>
<dbReference type="EMBL" id="ML986650">
    <property type="protein sequence ID" value="KAF2261775.1"/>
    <property type="molecule type" value="Genomic_DNA"/>
</dbReference>
<dbReference type="Proteomes" id="UP000800093">
    <property type="component" value="Unassembled WGS sequence"/>
</dbReference>
<dbReference type="InterPro" id="IPR036188">
    <property type="entry name" value="FAD/NAD-bd_sf"/>
</dbReference>
<dbReference type="FunFam" id="3.50.50.60:FF:000153">
    <property type="entry name" value="Salicylate hydroxylase, putative"/>
    <property type="match status" value="1"/>
</dbReference>
<dbReference type="PRINTS" id="PR00420">
    <property type="entry name" value="RNGMNOXGNASE"/>
</dbReference>
<dbReference type="PANTHER" id="PTHR46720">
    <property type="entry name" value="HYDROXYLASE, PUTATIVE (AFU_ORTHOLOGUE AFUA_3G01460)-RELATED"/>
    <property type="match status" value="1"/>
</dbReference>
<keyword evidence="3" id="KW-0560">Oxidoreductase</keyword>
<accession>A0A9P4K815</accession>
<dbReference type="Gene3D" id="3.50.50.60">
    <property type="entry name" value="FAD/NAD(P)-binding domain"/>
    <property type="match status" value="1"/>
</dbReference>
<name>A0A9P4K815_9PLEO</name>
<dbReference type="InterPro" id="IPR002938">
    <property type="entry name" value="FAD-bd"/>
</dbReference>
<organism evidence="5 6">
    <name type="scientific">Lojkania enalia</name>
    <dbReference type="NCBI Taxonomy" id="147567"/>
    <lineage>
        <taxon>Eukaryota</taxon>
        <taxon>Fungi</taxon>
        <taxon>Dikarya</taxon>
        <taxon>Ascomycota</taxon>
        <taxon>Pezizomycotina</taxon>
        <taxon>Dothideomycetes</taxon>
        <taxon>Pleosporomycetidae</taxon>
        <taxon>Pleosporales</taxon>
        <taxon>Pleosporales incertae sedis</taxon>
        <taxon>Lojkania</taxon>
    </lineage>
</organism>
<gene>
    <name evidence="5" type="ORF">CC78DRAFT_607204</name>
</gene>
<sequence length="441" mass="48942">MESLSSKPFSLAIVGGGITGLTLSISLAKHNIRHAIYESAAQFGEIGAGVGFEPNFVRTMELIDPAIKAAFLRHAELTDNTKPSWFTVRVGDMRKADSNGVVARKNGKEVKIGEKLFQWPARIGPRGGIHRAHLLDELVKLIPPHIPKFNKRLVDITEAGGGSRDVVLYFADGTTARHSAAIGCDGIKSRTREIVLGKEEARPVFSGKYAYRGLIPMEKAVEIVGEEESRSPQMYIGYHGHVLTFPISKGSIMNVVAFSSQESWTDPQWVIQSSRERMDSDYSSWSPTVRAIISAMQKPDIWALFNHTPARTYFQSRPRICLAGDAAHASTPHQGAGAGMGVEDCYILGELLAAISRSEDLDKTFRVYNEVRRPRSLKLVETSREGAMLYEFESSEKDDLEAIEKTCVKRMDWIWDHSIKADLERALGILNQSIRSEQPSL</sequence>
<keyword evidence="6" id="KW-1185">Reference proteome</keyword>
<evidence type="ECO:0000259" key="4">
    <source>
        <dbReference type="Pfam" id="PF01494"/>
    </source>
</evidence>
<dbReference type="AlphaFoldDB" id="A0A9P4K815"/>
<dbReference type="GO" id="GO:0044550">
    <property type="term" value="P:secondary metabolite biosynthetic process"/>
    <property type="evidence" value="ECO:0007669"/>
    <property type="project" value="TreeGrafter"/>
</dbReference>
<reference evidence="6" key="1">
    <citation type="journal article" date="2020" name="Stud. Mycol.">
        <title>101 Dothideomycetes genomes: A test case for predicting lifestyles and emergence of pathogens.</title>
        <authorList>
            <person name="Haridas S."/>
            <person name="Albert R."/>
            <person name="Binder M."/>
            <person name="Bloem J."/>
            <person name="LaButti K."/>
            <person name="Salamov A."/>
            <person name="Andreopoulos B."/>
            <person name="Baker S."/>
            <person name="Barry K."/>
            <person name="Bills G."/>
            <person name="Bluhm B."/>
            <person name="Cannon C."/>
            <person name="Castanera R."/>
            <person name="Culley D."/>
            <person name="Daum C."/>
            <person name="Ezra D."/>
            <person name="Gonzalez J."/>
            <person name="Henrissat B."/>
            <person name="Kuo A."/>
            <person name="Liang C."/>
            <person name="Lipzen A."/>
            <person name="Lutzoni F."/>
            <person name="Magnuson J."/>
            <person name="Mondo S."/>
            <person name="Nolan M."/>
            <person name="Ohm R."/>
            <person name="Pangilinan J."/>
            <person name="Park H.-J."/>
            <person name="Ramirez L."/>
            <person name="Alfaro M."/>
            <person name="Sun H."/>
            <person name="Tritt A."/>
            <person name="Yoshinaga Y."/>
            <person name="Zwiers L.-H."/>
            <person name="Turgeon B."/>
            <person name="Goodwin S."/>
            <person name="Spatafora J."/>
            <person name="Crous P."/>
            <person name="Grigoriev I."/>
        </authorList>
    </citation>
    <scope>NUCLEOTIDE SEQUENCE [LARGE SCALE GENOMIC DNA]</scope>
    <source>
        <strain evidence="6">CBS 304.66</strain>
    </source>
</reference>
<evidence type="ECO:0000256" key="3">
    <source>
        <dbReference type="ARBA" id="ARBA00023002"/>
    </source>
</evidence>
<comment type="caution">
    <text evidence="5">The sequence shown here is derived from an EMBL/GenBank/DDBJ whole genome shotgun (WGS) entry which is preliminary data.</text>
</comment>
<dbReference type="GO" id="GO:0071949">
    <property type="term" value="F:FAD binding"/>
    <property type="evidence" value="ECO:0007669"/>
    <property type="project" value="InterPro"/>
</dbReference>
<evidence type="ECO:0000256" key="1">
    <source>
        <dbReference type="ARBA" id="ARBA00022630"/>
    </source>
</evidence>
<proteinExistence type="predicted"/>
<evidence type="ECO:0000256" key="2">
    <source>
        <dbReference type="ARBA" id="ARBA00022827"/>
    </source>
</evidence>